<dbReference type="EMBL" id="ML996694">
    <property type="protein sequence ID" value="KAF2400970.1"/>
    <property type="molecule type" value="Genomic_DNA"/>
</dbReference>
<accession>A0A6G1HY68</accession>
<keyword evidence="2" id="KW-1185">Reference proteome</keyword>
<sequence>MTLTLPSGRYQGFSSRSSRLRYPCCTDSRRLEASRSICAAGYFTRCMRSTATALHIRNAAAKMASLSTLVRAAEDGTAQRPISKRCPHFREYCSLALPQSSSPGGTRPIVSRVPASWQIYEPDHINPTSKARFIVGVRRYISGTTPRNGRICATGLVDALAYALIAL</sequence>
<gene>
    <name evidence="1" type="ORF">EJ06DRAFT_415339</name>
</gene>
<dbReference type="Proteomes" id="UP000799640">
    <property type="component" value="Unassembled WGS sequence"/>
</dbReference>
<evidence type="ECO:0000313" key="2">
    <source>
        <dbReference type="Proteomes" id="UP000799640"/>
    </source>
</evidence>
<protein>
    <submittedName>
        <fullName evidence="1">Uncharacterized protein</fullName>
    </submittedName>
</protein>
<evidence type="ECO:0000313" key="1">
    <source>
        <dbReference type="EMBL" id="KAF2400970.1"/>
    </source>
</evidence>
<organism evidence="1 2">
    <name type="scientific">Trichodelitschia bisporula</name>
    <dbReference type="NCBI Taxonomy" id="703511"/>
    <lineage>
        <taxon>Eukaryota</taxon>
        <taxon>Fungi</taxon>
        <taxon>Dikarya</taxon>
        <taxon>Ascomycota</taxon>
        <taxon>Pezizomycotina</taxon>
        <taxon>Dothideomycetes</taxon>
        <taxon>Dothideomycetes incertae sedis</taxon>
        <taxon>Phaeotrichales</taxon>
        <taxon>Phaeotrichaceae</taxon>
        <taxon>Trichodelitschia</taxon>
    </lineage>
</organism>
<reference evidence="1" key="1">
    <citation type="journal article" date="2020" name="Stud. Mycol.">
        <title>101 Dothideomycetes genomes: a test case for predicting lifestyles and emergence of pathogens.</title>
        <authorList>
            <person name="Haridas S."/>
            <person name="Albert R."/>
            <person name="Binder M."/>
            <person name="Bloem J."/>
            <person name="Labutti K."/>
            <person name="Salamov A."/>
            <person name="Andreopoulos B."/>
            <person name="Baker S."/>
            <person name="Barry K."/>
            <person name="Bills G."/>
            <person name="Bluhm B."/>
            <person name="Cannon C."/>
            <person name="Castanera R."/>
            <person name="Culley D."/>
            <person name="Daum C."/>
            <person name="Ezra D."/>
            <person name="Gonzalez J."/>
            <person name="Henrissat B."/>
            <person name="Kuo A."/>
            <person name="Liang C."/>
            <person name="Lipzen A."/>
            <person name="Lutzoni F."/>
            <person name="Magnuson J."/>
            <person name="Mondo S."/>
            <person name="Nolan M."/>
            <person name="Ohm R."/>
            <person name="Pangilinan J."/>
            <person name="Park H.-J."/>
            <person name="Ramirez L."/>
            <person name="Alfaro M."/>
            <person name="Sun H."/>
            <person name="Tritt A."/>
            <person name="Yoshinaga Y."/>
            <person name="Zwiers L.-H."/>
            <person name="Turgeon B."/>
            <person name="Goodwin S."/>
            <person name="Spatafora J."/>
            <person name="Crous P."/>
            <person name="Grigoriev I."/>
        </authorList>
    </citation>
    <scope>NUCLEOTIDE SEQUENCE</scope>
    <source>
        <strain evidence="1">CBS 262.69</strain>
    </source>
</reference>
<proteinExistence type="predicted"/>
<dbReference type="AlphaFoldDB" id="A0A6G1HY68"/>
<name>A0A6G1HY68_9PEZI</name>